<keyword evidence="4" id="KW-0572">Peptidoglycan-anchor</keyword>
<sequence length="781" mass="84177">MKQVKVLTGIAVAALSTGTGLVQADDLSNTRPAKAAEVVTHTEVTENQVADAKAKADQATQAVKDQEAKVKAIEAEKSQAQQSLVNATTAVNDTEKLASEATPEGLTKAQEETEASQSAVTDAQAQLEAAQEAESTAQTAVDHQKETVAKASQAVAEKEATVTSATQAVSQAKTALTTTNQAVDVSAAEEKVLEAQEAVTKAETQVSQAQEADAKHESDVSHAKEELDLKSQKLTEKQTTLEQVMAAIEAERLTKPVENGTYFNQRDNEWQKAYGNQTFAATGCVPSALAMVFSDLAKREVTPTEIADYLWHNTDEFNKHYGGTSGKGLVAATNRYGFVSTHLDSQSTIIAALQAGHHVLAAVQNNKFSPWGPQYSHEIVLRGYSNGNTYVYDPYEKANIGWYPVVNLWNEQSRDAIDTAEVGVPFFKITTQKMAQLEMAKAVANEGLDEAKQAVKQAEANVEVLEQVISQTSQAKEQLAAANANLVIAKDMLDKAKQMAKLAEQDLETKTANLKQAQEHLTLKQDDLAKAQTVLAAQEKSLEQLTQVLSLAQENLGRATKAVEQAKADFTQKQAYVTNLKQVTKLRQESQAKVNQVKAVLSEASARLEQELETLKTLQAKEADLTAQYQAIFKAYQAVIEATTKQEANTTAIDQAMAENKAIAQANRDEKARVDAFNAKGEEAVPVVNEVGHVTDYVSGTTQFSEGVAVRTEETSSQTMNTSPVSAQPMVKQGHQKILDTVATSQSSLPQTGEQSLSLLSLLGMTLVSLLGLVSVKKKAE</sequence>
<dbReference type="RefSeq" id="WP_111716786.1">
    <property type="nucleotide sequence ID" value="NZ_LR134316.1"/>
</dbReference>
<dbReference type="CDD" id="cd02549">
    <property type="entry name" value="Peptidase_C39A"/>
    <property type="match status" value="1"/>
</dbReference>
<dbReference type="GO" id="GO:0005856">
    <property type="term" value="C:cytoskeleton"/>
    <property type="evidence" value="ECO:0007669"/>
    <property type="project" value="TreeGrafter"/>
</dbReference>
<name>A0A9X8SZP3_STREQ</name>
<dbReference type="InterPro" id="IPR019931">
    <property type="entry name" value="LPXTG_anchor"/>
</dbReference>
<dbReference type="Pfam" id="PF00746">
    <property type="entry name" value="Gram_pos_anchor"/>
    <property type="match status" value="1"/>
</dbReference>
<dbReference type="PANTHER" id="PTHR47357">
    <property type="entry name" value="COP1-INTERACTIVE PROTEIN 1"/>
    <property type="match status" value="1"/>
</dbReference>
<evidence type="ECO:0000256" key="6">
    <source>
        <dbReference type="SAM" id="MobiDB-lite"/>
    </source>
</evidence>
<dbReference type="InterPro" id="IPR039564">
    <property type="entry name" value="Peptidase_C39-like"/>
</dbReference>
<feature type="domain" description="Gram-positive cocci surface proteins LPxTG" evidence="8">
    <location>
        <begin position="749"/>
        <end position="781"/>
    </location>
</feature>
<protein>
    <submittedName>
        <fullName evidence="9">Laminin subunit alpha</fullName>
    </submittedName>
</protein>
<feature type="chain" id="PRO_5040950566" evidence="7">
    <location>
        <begin position="25"/>
        <end position="781"/>
    </location>
</feature>
<dbReference type="PROSITE" id="PS50847">
    <property type="entry name" value="GRAM_POS_ANCHORING"/>
    <property type="match status" value="1"/>
</dbReference>
<evidence type="ECO:0000256" key="4">
    <source>
        <dbReference type="ARBA" id="ARBA00023088"/>
    </source>
</evidence>
<dbReference type="AlphaFoldDB" id="A0A9X8SZP3"/>
<evidence type="ECO:0000313" key="10">
    <source>
        <dbReference type="Proteomes" id="UP000249571"/>
    </source>
</evidence>
<evidence type="ECO:0000259" key="8">
    <source>
        <dbReference type="PROSITE" id="PS50847"/>
    </source>
</evidence>
<dbReference type="InterPro" id="IPR039563">
    <property type="entry name" value="Peptidase_C39_single_dom"/>
</dbReference>
<dbReference type="EMBL" id="LS483361">
    <property type="protein sequence ID" value="SQF67175.1"/>
    <property type="molecule type" value="Genomic_DNA"/>
</dbReference>
<dbReference type="Proteomes" id="UP000249571">
    <property type="component" value="Chromosome 1"/>
</dbReference>
<evidence type="ECO:0000256" key="5">
    <source>
        <dbReference type="SAM" id="Coils"/>
    </source>
</evidence>
<dbReference type="Gene3D" id="3.90.70.10">
    <property type="entry name" value="Cysteine proteinases"/>
    <property type="match status" value="1"/>
</dbReference>
<keyword evidence="1" id="KW-0134">Cell wall</keyword>
<accession>A0A9X8SZP3</accession>
<feature type="coiled-coil region" evidence="5">
    <location>
        <begin position="598"/>
        <end position="628"/>
    </location>
</feature>
<proteinExistence type="predicted"/>
<feature type="compositionally biased region" description="Basic and acidic residues" evidence="6">
    <location>
        <begin position="212"/>
        <end position="234"/>
    </location>
</feature>
<dbReference type="PANTHER" id="PTHR47357:SF1">
    <property type="entry name" value="SPINDLE POLE BODY COMPONENT 110"/>
    <property type="match status" value="1"/>
</dbReference>
<feature type="coiled-coil region" evidence="5">
    <location>
        <begin position="434"/>
        <end position="569"/>
    </location>
</feature>
<evidence type="ECO:0000256" key="2">
    <source>
        <dbReference type="ARBA" id="ARBA00022525"/>
    </source>
</evidence>
<feature type="signal peptide" evidence="7">
    <location>
        <begin position="1"/>
        <end position="24"/>
    </location>
</feature>
<dbReference type="GO" id="GO:0005200">
    <property type="term" value="F:structural constituent of cytoskeleton"/>
    <property type="evidence" value="ECO:0007669"/>
    <property type="project" value="TreeGrafter"/>
</dbReference>
<reference evidence="9 10" key="1">
    <citation type="submission" date="2018-06" db="EMBL/GenBank/DDBJ databases">
        <authorList>
            <consortium name="Pathogen Informatics"/>
            <person name="Doyle S."/>
        </authorList>
    </citation>
    <scope>NUCLEOTIDE SEQUENCE [LARGE SCALE GENOMIC DNA]</scope>
    <source>
        <strain evidence="9 10">NCTC6179</strain>
    </source>
</reference>
<evidence type="ECO:0000256" key="7">
    <source>
        <dbReference type="SAM" id="SignalP"/>
    </source>
</evidence>
<feature type="compositionally biased region" description="Low complexity" evidence="6">
    <location>
        <begin position="125"/>
        <end position="140"/>
    </location>
</feature>
<dbReference type="Pfam" id="PF13529">
    <property type="entry name" value="Peptidase_C39_2"/>
    <property type="match status" value="1"/>
</dbReference>
<evidence type="ECO:0000256" key="1">
    <source>
        <dbReference type="ARBA" id="ARBA00022512"/>
    </source>
</evidence>
<keyword evidence="3 7" id="KW-0732">Signal</keyword>
<evidence type="ECO:0000256" key="3">
    <source>
        <dbReference type="ARBA" id="ARBA00022729"/>
    </source>
</evidence>
<gene>
    <name evidence="9" type="ORF">NCTC6179_01364</name>
</gene>
<dbReference type="NCBIfam" id="TIGR01167">
    <property type="entry name" value="LPXTG_anchor"/>
    <property type="match status" value="1"/>
</dbReference>
<feature type="coiled-coil region" evidence="5">
    <location>
        <begin position="42"/>
        <end position="90"/>
    </location>
</feature>
<feature type="region of interest" description="Disordered" evidence="6">
    <location>
        <begin position="94"/>
        <end position="119"/>
    </location>
</feature>
<keyword evidence="2" id="KW-0964">Secreted</keyword>
<keyword evidence="5" id="KW-0175">Coiled coil</keyword>
<organism evidence="9 10">
    <name type="scientific">Streptococcus dysgalactiae subsp. equisimilis</name>
    <name type="common">Streptococcus equisimilis</name>
    <dbReference type="NCBI Taxonomy" id="119602"/>
    <lineage>
        <taxon>Bacteria</taxon>
        <taxon>Bacillati</taxon>
        <taxon>Bacillota</taxon>
        <taxon>Bacilli</taxon>
        <taxon>Lactobacillales</taxon>
        <taxon>Streptococcaceae</taxon>
        <taxon>Streptococcus</taxon>
    </lineage>
</organism>
<evidence type="ECO:0000313" key="9">
    <source>
        <dbReference type="EMBL" id="SQF67175.1"/>
    </source>
</evidence>
<feature type="region of interest" description="Disordered" evidence="6">
    <location>
        <begin position="203"/>
        <end position="234"/>
    </location>
</feature>
<feature type="region of interest" description="Disordered" evidence="6">
    <location>
        <begin position="125"/>
        <end position="144"/>
    </location>
</feature>